<evidence type="ECO:0000313" key="1">
    <source>
        <dbReference type="EMBL" id="TDO38500.1"/>
    </source>
</evidence>
<evidence type="ECO:0000313" key="2">
    <source>
        <dbReference type="Proteomes" id="UP000294901"/>
    </source>
</evidence>
<reference evidence="1 2" key="1">
    <citation type="submission" date="2019-03" db="EMBL/GenBank/DDBJ databases">
        <title>Sequencing the genomes of 1000 actinobacteria strains.</title>
        <authorList>
            <person name="Klenk H.-P."/>
        </authorList>
    </citation>
    <scope>NUCLEOTIDE SEQUENCE [LARGE SCALE GENOMIC DNA]</scope>
    <source>
        <strain evidence="1 2">DSM 43805</strain>
    </source>
</reference>
<sequence length="148" mass="17098">MRFDVDTRASPEQVRRAFTDFSERRAQIWSRTLDPKKYELREQSDTWAVARESSPGSPFWVVARYDWSDPAVIRWTVVESSYGGGGDGLVRITPGADGGSRLHVEWTNTHARVLQRPLLFLLHLGPMGWLMSRMYATTLDRYAQEDRH</sequence>
<dbReference type="InterPro" id="IPR019587">
    <property type="entry name" value="Polyketide_cyclase/dehydratase"/>
</dbReference>
<dbReference type="Pfam" id="PF10604">
    <property type="entry name" value="Polyketide_cyc2"/>
    <property type="match status" value="1"/>
</dbReference>
<keyword evidence="2" id="KW-1185">Reference proteome</keyword>
<dbReference type="EMBL" id="SNWR01000001">
    <property type="protein sequence ID" value="TDO38500.1"/>
    <property type="molecule type" value="Genomic_DNA"/>
</dbReference>
<organism evidence="1 2">
    <name type="scientific">Paractinoplanes brasiliensis</name>
    <dbReference type="NCBI Taxonomy" id="52695"/>
    <lineage>
        <taxon>Bacteria</taxon>
        <taxon>Bacillati</taxon>
        <taxon>Actinomycetota</taxon>
        <taxon>Actinomycetes</taxon>
        <taxon>Micromonosporales</taxon>
        <taxon>Micromonosporaceae</taxon>
        <taxon>Paractinoplanes</taxon>
    </lineage>
</organism>
<comment type="caution">
    <text evidence="1">The sequence shown here is derived from an EMBL/GenBank/DDBJ whole genome shotgun (WGS) entry which is preliminary data.</text>
</comment>
<dbReference type="InterPro" id="IPR023393">
    <property type="entry name" value="START-like_dom_sf"/>
</dbReference>
<dbReference type="Gene3D" id="3.30.530.20">
    <property type="match status" value="1"/>
</dbReference>
<dbReference type="OrthoDB" id="3290460at2"/>
<protein>
    <recommendedName>
        <fullName evidence="3">Polyketide cyclase/dehydrase/lipid transport protein</fullName>
    </recommendedName>
</protein>
<gene>
    <name evidence="1" type="ORF">C8E87_2156</name>
</gene>
<dbReference type="Proteomes" id="UP000294901">
    <property type="component" value="Unassembled WGS sequence"/>
</dbReference>
<dbReference type="SUPFAM" id="SSF55961">
    <property type="entry name" value="Bet v1-like"/>
    <property type="match status" value="1"/>
</dbReference>
<dbReference type="RefSeq" id="WP_133872965.1">
    <property type="nucleotide sequence ID" value="NZ_BOMD01000019.1"/>
</dbReference>
<name>A0A4R6JPX1_9ACTN</name>
<accession>A0A4R6JPX1</accession>
<evidence type="ECO:0008006" key="3">
    <source>
        <dbReference type="Google" id="ProtNLM"/>
    </source>
</evidence>
<dbReference type="AlphaFoldDB" id="A0A4R6JPX1"/>
<proteinExistence type="predicted"/>